<evidence type="ECO:0000313" key="2">
    <source>
        <dbReference type="EMBL" id="KAG6944776.1"/>
    </source>
</evidence>
<evidence type="ECO:0000256" key="1">
    <source>
        <dbReference type="SAM" id="MobiDB-lite"/>
    </source>
</evidence>
<organism evidence="2 3">
    <name type="scientific">Phytophthora aleatoria</name>
    <dbReference type="NCBI Taxonomy" id="2496075"/>
    <lineage>
        <taxon>Eukaryota</taxon>
        <taxon>Sar</taxon>
        <taxon>Stramenopiles</taxon>
        <taxon>Oomycota</taxon>
        <taxon>Peronosporomycetes</taxon>
        <taxon>Peronosporales</taxon>
        <taxon>Peronosporaceae</taxon>
        <taxon>Phytophthora</taxon>
    </lineage>
</organism>
<name>A0A8J5I3T9_9STRA</name>
<gene>
    <name evidence="2" type="ORF">JG688_00016920</name>
</gene>
<reference evidence="2" key="1">
    <citation type="submission" date="2021-01" db="EMBL/GenBank/DDBJ databases">
        <title>Phytophthora aleatoria, a newly-described species from Pinus radiata is distinct from Phytophthora cactorum isolates based on comparative genomics.</title>
        <authorList>
            <person name="Mcdougal R."/>
            <person name="Panda P."/>
            <person name="Williams N."/>
            <person name="Studholme D.J."/>
        </authorList>
    </citation>
    <scope>NUCLEOTIDE SEQUENCE</scope>
    <source>
        <strain evidence="2">NZFS 4037</strain>
    </source>
</reference>
<comment type="caution">
    <text evidence="2">The sequence shown here is derived from an EMBL/GenBank/DDBJ whole genome shotgun (WGS) entry which is preliminary data.</text>
</comment>
<feature type="region of interest" description="Disordered" evidence="1">
    <location>
        <begin position="101"/>
        <end position="140"/>
    </location>
</feature>
<dbReference type="Proteomes" id="UP000709295">
    <property type="component" value="Unassembled WGS sequence"/>
</dbReference>
<proteinExistence type="predicted"/>
<evidence type="ECO:0000313" key="3">
    <source>
        <dbReference type="Proteomes" id="UP000709295"/>
    </source>
</evidence>
<dbReference type="EMBL" id="JAENGY010002281">
    <property type="protein sequence ID" value="KAG6944776.1"/>
    <property type="molecule type" value="Genomic_DNA"/>
</dbReference>
<protein>
    <submittedName>
        <fullName evidence="2">Uncharacterized protein</fullName>
    </submittedName>
</protein>
<sequence>MRISYGLEEDWACGMVVIAATTLMPDSDREDCAGLNSSGRWKAKLVLFTEKAGVAPTLVLFAKGRPVKDEDATNRPVTVQTEAGKDSTTCGEVTTVLSGVEVADHKDGSDSEGAPEVGGIPKVRDVVKRRQKQSKRCGSR</sequence>
<feature type="compositionally biased region" description="Basic residues" evidence="1">
    <location>
        <begin position="129"/>
        <end position="140"/>
    </location>
</feature>
<accession>A0A8J5I3T9</accession>
<keyword evidence="3" id="KW-1185">Reference proteome</keyword>
<dbReference type="AlphaFoldDB" id="A0A8J5I3T9"/>